<dbReference type="PROSITE" id="PS00895">
    <property type="entry name" value="3_HYDROXYISOBUT_DH"/>
    <property type="match status" value="1"/>
</dbReference>
<proteinExistence type="inferred from homology"/>
<dbReference type="GO" id="GO:0004616">
    <property type="term" value="F:phosphogluconate dehydrogenase (decarboxylating) activity"/>
    <property type="evidence" value="ECO:0007669"/>
    <property type="project" value="UniProtKB-EC"/>
</dbReference>
<keyword evidence="3" id="KW-0311">Gluconate utilization</keyword>
<dbReference type="SUPFAM" id="SSF51735">
    <property type="entry name" value="NAD(P)-binding Rossmann-fold domains"/>
    <property type="match status" value="1"/>
</dbReference>
<dbReference type="Gene3D" id="3.40.50.720">
    <property type="entry name" value="NAD(P)-binding Rossmann-like Domain"/>
    <property type="match status" value="1"/>
</dbReference>
<dbReference type="NCBIfam" id="NF007161">
    <property type="entry name" value="PRK09599.1"/>
    <property type="match status" value="1"/>
</dbReference>
<dbReference type="PANTHER" id="PTHR11811">
    <property type="entry name" value="6-PHOSPHOGLUCONATE DEHYDROGENASE"/>
    <property type="match status" value="1"/>
</dbReference>
<dbReference type="EMBL" id="MLJW01000140">
    <property type="protein sequence ID" value="OIQ96930.1"/>
    <property type="molecule type" value="Genomic_DNA"/>
</dbReference>
<reference evidence="5" key="1">
    <citation type="submission" date="2016-10" db="EMBL/GenBank/DDBJ databases">
        <title>Sequence of Gallionella enrichment culture.</title>
        <authorList>
            <person name="Poehlein A."/>
            <person name="Muehling M."/>
            <person name="Daniel R."/>
        </authorList>
    </citation>
    <scope>NUCLEOTIDE SEQUENCE</scope>
</reference>
<dbReference type="SUPFAM" id="SSF48179">
    <property type="entry name" value="6-phosphogluconate dehydrogenase C-terminal domain-like"/>
    <property type="match status" value="1"/>
</dbReference>
<sequence>MQIGMIGLGRMGANMVRRLLKAGHQCVVFDRSSEAVRALAQEGATPATSMRDMVNKLSSPRAIWLMLPAAVVDAGIAELATLLDAEDIIIDGGNSYYKDDIARARSLHSKSIHYVDVGVSGGTWGLDRGYCLMIGGQKTSVAHLQPIFSSLAPGVETAPRTEGRTGQPGPAEIGYLHCGPEGAGHFVKMVHNGIEYGMMAAYAEGFNLLRHANVGGAPRQADAETTPLRDPEVFRYEIDVAEVAELWRRGSVVSSWLLDLTAHALHGDADLKQFGGRVSDSGEGRWTSIAAIESGTPAPVLTAALFNRFTSRGEADYGDKLLSALRYEFGGHHEKN</sequence>
<evidence type="ECO:0000313" key="5">
    <source>
        <dbReference type="EMBL" id="OIQ96930.1"/>
    </source>
</evidence>
<accession>A0A1J5RMY7</accession>
<dbReference type="InterPro" id="IPR036291">
    <property type="entry name" value="NAD(P)-bd_dom_sf"/>
</dbReference>
<organism evidence="5">
    <name type="scientific">mine drainage metagenome</name>
    <dbReference type="NCBI Taxonomy" id="410659"/>
    <lineage>
        <taxon>unclassified sequences</taxon>
        <taxon>metagenomes</taxon>
        <taxon>ecological metagenomes</taxon>
    </lineage>
</organism>
<dbReference type="InterPro" id="IPR008927">
    <property type="entry name" value="6-PGluconate_DH-like_C_sf"/>
</dbReference>
<dbReference type="AlphaFoldDB" id="A0A1J5RMY7"/>
<comment type="similarity">
    <text evidence="1">Belongs to the 6-phosphogluconate dehydrogenase family.</text>
</comment>
<dbReference type="Pfam" id="PF03446">
    <property type="entry name" value="NAD_binding_2"/>
    <property type="match status" value="1"/>
</dbReference>
<gene>
    <name evidence="5" type="primary">gndA_6</name>
    <name evidence="5" type="ORF">GALL_209960</name>
</gene>
<dbReference type="InterPro" id="IPR006114">
    <property type="entry name" value="6PGDH_C"/>
</dbReference>
<feature type="domain" description="6-phosphogluconate dehydrogenase C-terminal" evidence="4">
    <location>
        <begin position="184"/>
        <end position="332"/>
    </location>
</feature>
<dbReference type="NCBIfam" id="TIGR00872">
    <property type="entry name" value="gnd_rel"/>
    <property type="match status" value="1"/>
</dbReference>
<dbReference type="InterPro" id="IPR006115">
    <property type="entry name" value="6PGDH_NADP-bd"/>
</dbReference>
<dbReference type="Pfam" id="PF00393">
    <property type="entry name" value="6PGD"/>
    <property type="match status" value="2"/>
</dbReference>
<protein>
    <submittedName>
        <fullName evidence="5">6-phosphogluconate dehydrogenase, NADP(+)-dependent, decarboxylating</fullName>
        <ecNumber evidence="5">1.1.1.44</ecNumber>
    </submittedName>
</protein>
<keyword evidence="2 5" id="KW-0560">Oxidoreductase</keyword>
<evidence type="ECO:0000256" key="1">
    <source>
        <dbReference type="ARBA" id="ARBA00008419"/>
    </source>
</evidence>
<dbReference type="SMART" id="SM01350">
    <property type="entry name" value="6PGD"/>
    <property type="match status" value="1"/>
</dbReference>
<evidence type="ECO:0000256" key="2">
    <source>
        <dbReference type="ARBA" id="ARBA00023002"/>
    </source>
</evidence>
<dbReference type="InterPro" id="IPR002204">
    <property type="entry name" value="3-OH-isobutyrate_DH-rel_CS"/>
</dbReference>
<evidence type="ECO:0000256" key="3">
    <source>
        <dbReference type="ARBA" id="ARBA00023064"/>
    </source>
</evidence>
<evidence type="ECO:0000259" key="4">
    <source>
        <dbReference type="SMART" id="SM01350"/>
    </source>
</evidence>
<dbReference type="InterPro" id="IPR006183">
    <property type="entry name" value="Pgluconate_DH"/>
</dbReference>
<comment type="caution">
    <text evidence="5">The sequence shown here is derived from an EMBL/GenBank/DDBJ whole genome shotgun (WGS) entry which is preliminary data.</text>
</comment>
<dbReference type="InterPro" id="IPR013328">
    <property type="entry name" value="6PGD_dom2"/>
</dbReference>
<dbReference type="GO" id="GO:0019521">
    <property type="term" value="P:D-gluconate metabolic process"/>
    <property type="evidence" value="ECO:0007669"/>
    <property type="project" value="UniProtKB-KW"/>
</dbReference>
<name>A0A1J5RMY7_9ZZZZ</name>
<dbReference type="Gene3D" id="1.10.1040.10">
    <property type="entry name" value="N-(1-d-carboxylethyl)-l-norvaline Dehydrogenase, domain 2"/>
    <property type="match status" value="1"/>
</dbReference>
<dbReference type="GO" id="GO:0050661">
    <property type="term" value="F:NADP binding"/>
    <property type="evidence" value="ECO:0007669"/>
    <property type="project" value="InterPro"/>
</dbReference>
<dbReference type="GO" id="GO:0006098">
    <property type="term" value="P:pentose-phosphate shunt"/>
    <property type="evidence" value="ECO:0007669"/>
    <property type="project" value="InterPro"/>
</dbReference>
<dbReference type="PRINTS" id="PR00076">
    <property type="entry name" value="6PGDHDRGNASE"/>
</dbReference>
<dbReference type="EC" id="1.1.1.44" evidence="5"/>
<dbReference type="InterPro" id="IPR004849">
    <property type="entry name" value="6DGDH_YqeC"/>
</dbReference>